<dbReference type="Proteomes" id="UP000178417">
    <property type="component" value="Unassembled WGS sequence"/>
</dbReference>
<dbReference type="SUPFAM" id="SSF52402">
    <property type="entry name" value="Adenine nucleotide alpha hydrolases-like"/>
    <property type="match status" value="1"/>
</dbReference>
<evidence type="ECO:0000313" key="3">
    <source>
        <dbReference type="EMBL" id="OGC21854.1"/>
    </source>
</evidence>
<dbReference type="PANTHER" id="PTHR21294">
    <property type="entry name" value="ELECTRON TRANSFER FLAVOPROTEIN BETA-SUBUNIT"/>
    <property type="match status" value="1"/>
</dbReference>
<dbReference type="Gene3D" id="3.40.50.620">
    <property type="entry name" value="HUPs"/>
    <property type="match status" value="1"/>
</dbReference>
<feature type="domain" description="Electron transfer flavoprotein alpha/beta-subunit N-terminal" evidence="2">
    <location>
        <begin position="22"/>
        <end position="212"/>
    </location>
</feature>
<organism evidence="3 4">
    <name type="scientific">candidate division WOR-1 bacterium RIFOXYB2_FULL_37_13</name>
    <dbReference type="NCBI Taxonomy" id="1802579"/>
    <lineage>
        <taxon>Bacteria</taxon>
        <taxon>Bacillati</taxon>
        <taxon>Saganbacteria</taxon>
    </lineage>
</organism>
<protein>
    <recommendedName>
        <fullName evidence="1">Electron transfer flavoprotein small subunit</fullName>
    </recommendedName>
</protein>
<reference evidence="3 4" key="1">
    <citation type="journal article" date="2016" name="Nat. Commun.">
        <title>Thousands of microbial genomes shed light on interconnected biogeochemical processes in an aquifer system.</title>
        <authorList>
            <person name="Anantharaman K."/>
            <person name="Brown C.T."/>
            <person name="Hug L.A."/>
            <person name="Sharon I."/>
            <person name="Castelle C.J."/>
            <person name="Probst A.J."/>
            <person name="Thomas B.C."/>
            <person name="Singh A."/>
            <person name="Wilkins M.J."/>
            <person name="Karaoz U."/>
            <person name="Brodie E.L."/>
            <person name="Williams K.H."/>
            <person name="Hubbard S.S."/>
            <person name="Banfield J.F."/>
        </authorList>
    </citation>
    <scope>NUCLEOTIDE SEQUENCE [LARGE SCALE GENOMIC DNA]</scope>
</reference>
<dbReference type="InterPro" id="IPR033948">
    <property type="entry name" value="ETF_beta_N"/>
</dbReference>
<sequence>MDIIVCIKQVPDTTEVKINPETNTLIREGVPSIINPFDENAIEEALRLREKHGGKVTVITMGPPQAKEALKQAIAMGADDVALVSDKAFAGSDTWATSYTLAQTIKKIGRFDIIFCGKQAIDGDTAQVGPGIAEWLNIPQITFAVKVELQGDKIKVERLLEEANEVVEVPLPCMLTVVKQINEPRVSSLKGMMKAKKTEIKTFSAADVDADPLKTGHNGSPTRVVKIFTPPPKGGGEMLCGSTEEMVSSLISRLKERKTI</sequence>
<proteinExistence type="predicted"/>
<dbReference type="GO" id="GO:0009055">
    <property type="term" value="F:electron transfer activity"/>
    <property type="evidence" value="ECO:0007669"/>
    <property type="project" value="InterPro"/>
</dbReference>
<dbReference type="InterPro" id="IPR014729">
    <property type="entry name" value="Rossmann-like_a/b/a_fold"/>
</dbReference>
<dbReference type="SMART" id="SM00893">
    <property type="entry name" value="ETF"/>
    <property type="match status" value="1"/>
</dbReference>
<dbReference type="InterPro" id="IPR012255">
    <property type="entry name" value="ETF_b"/>
</dbReference>
<dbReference type="AlphaFoldDB" id="A0A1F4SN21"/>
<name>A0A1F4SN21_UNCSA</name>
<dbReference type="PIRSF" id="PIRSF000090">
    <property type="entry name" value="Beta-ETF"/>
    <property type="match status" value="1"/>
</dbReference>
<accession>A0A1F4SN21</accession>
<dbReference type="PANTHER" id="PTHR21294:SF17">
    <property type="entry name" value="PROTEIN FIXA"/>
    <property type="match status" value="1"/>
</dbReference>
<evidence type="ECO:0000313" key="4">
    <source>
        <dbReference type="Proteomes" id="UP000178417"/>
    </source>
</evidence>
<evidence type="ECO:0000256" key="1">
    <source>
        <dbReference type="ARBA" id="ARBA00042002"/>
    </source>
</evidence>
<dbReference type="Pfam" id="PF01012">
    <property type="entry name" value="ETF"/>
    <property type="match status" value="1"/>
</dbReference>
<dbReference type="CDD" id="cd01714">
    <property type="entry name" value="ETF_beta"/>
    <property type="match status" value="1"/>
</dbReference>
<gene>
    <name evidence="3" type="ORF">A2310_01050</name>
</gene>
<comment type="caution">
    <text evidence="3">The sequence shown here is derived from an EMBL/GenBank/DDBJ whole genome shotgun (WGS) entry which is preliminary data.</text>
</comment>
<dbReference type="InterPro" id="IPR014730">
    <property type="entry name" value="ETF_a/b_N"/>
</dbReference>
<dbReference type="STRING" id="1802579.A2310_01050"/>
<evidence type="ECO:0000259" key="2">
    <source>
        <dbReference type="SMART" id="SM00893"/>
    </source>
</evidence>
<dbReference type="EMBL" id="MEUB01000035">
    <property type="protein sequence ID" value="OGC21854.1"/>
    <property type="molecule type" value="Genomic_DNA"/>
</dbReference>